<dbReference type="AlphaFoldDB" id="A0A4Q2V911"/>
<gene>
    <name evidence="2" type="ORF">BFJ63_vAg16432</name>
</gene>
<keyword evidence="1" id="KW-0812">Transmembrane</keyword>
<keyword evidence="1" id="KW-1133">Transmembrane helix</keyword>
<feature type="transmembrane region" description="Helical" evidence="1">
    <location>
        <begin position="12"/>
        <end position="32"/>
    </location>
</feature>
<keyword evidence="1" id="KW-0472">Membrane</keyword>
<evidence type="ECO:0000313" key="3">
    <source>
        <dbReference type="Proteomes" id="UP000290540"/>
    </source>
</evidence>
<evidence type="ECO:0000313" key="2">
    <source>
        <dbReference type="EMBL" id="RYC80673.1"/>
    </source>
</evidence>
<reference evidence="2 3" key="1">
    <citation type="submission" date="2016-12" db="EMBL/GenBank/DDBJ databases">
        <title>Draft genome sequence of Fusarium oxysporum causing rot on Narcissus.</title>
        <authorList>
            <person name="Armitage A.D."/>
            <person name="Taylor A."/>
            <person name="Clarkson J.P."/>
            <person name="Harrison R.J."/>
            <person name="Jackson A.C."/>
        </authorList>
    </citation>
    <scope>NUCLEOTIDE SEQUENCE [LARGE SCALE GENOMIC DNA]</scope>
    <source>
        <strain evidence="2 3">N139</strain>
    </source>
</reference>
<dbReference type="EMBL" id="MQTW01000336">
    <property type="protein sequence ID" value="RYC80673.1"/>
    <property type="molecule type" value="Genomic_DNA"/>
</dbReference>
<proteinExistence type="predicted"/>
<organism evidence="2 3">
    <name type="scientific">Fusarium oxysporum f. sp. narcissi</name>
    <dbReference type="NCBI Taxonomy" id="451672"/>
    <lineage>
        <taxon>Eukaryota</taxon>
        <taxon>Fungi</taxon>
        <taxon>Dikarya</taxon>
        <taxon>Ascomycota</taxon>
        <taxon>Pezizomycotina</taxon>
        <taxon>Sordariomycetes</taxon>
        <taxon>Hypocreomycetidae</taxon>
        <taxon>Hypocreales</taxon>
        <taxon>Nectriaceae</taxon>
        <taxon>Fusarium</taxon>
        <taxon>Fusarium oxysporum species complex</taxon>
    </lineage>
</organism>
<name>A0A4Q2V911_FUSOX</name>
<sequence length="57" mass="6545">MHQTAHTAIIKLLFTFANLFVFIFFLIVSVYISSAAEPTVPAARKYISFKFFVNIMQ</sequence>
<dbReference type="Proteomes" id="UP000290540">
    <property type="component" value="Unassembled WGS sequence"/>
</dbReference>
<accession>A0A4Q2V911</accession>
<protein>
    <submittedName>
        <fullName evidence="2">Uncharacterized protein</fullName>
    </submittedName>
</protein>
<evidence type="ECO:0000256" key="1">
    <source>
        <dbReference type="SAM" id="Phobius"/>
    </source>
</evidence>
<comment type="caution">
    <text evidence="2">The sequence shown here is derived from an EMBL/GenBank/DDBJ whole genome shotgun (WGS) entry which is preliminary data.</text>
</comment>